<sequence>MMWGLMIIFALVTILAGIGAFTALKNKNLLGIVFGGGSFLVFGWFTVMTIINHGFPTVH</sequence>
<evidence type="ECO:0008006" key="4">
    <source>
        <dbReference type="Google" id="ProtNLM"/>
    </source>
</evidence>
<dbReference type="EMBL" id="CAKJTG010000018">
    <property type="protein sequence ID" value="CAG9609363.1"/>
    <property type="molecule type" value="Genomic_DNA"/>
</dbReference>
<dbReference type="Proteomes" id="UP000789845">
    <property type="component" value="Unassembled WGS sequence"/>
</dbReference>
<protein>
    <recommendedName>
        <fullName evidence="4">DUF2759 domain-containing protein</fullName>
    </recommendedName>
</protein>
<proteinExistence type="predicted"/>
<dbReference type="RefSeq" id="WP_230497596.1">
    <property type="nucleotide sequence ID" value="NZ_CAKJTG010000018.1"/>
</dbReference>
<name>A0A9C7LBY2_9BACI</name>
<dbReference type="AlphaFoldDB" id="A0A9C7LBY2"/>
<evidence type="ECO:0000313" key="3">
    <source>
        <dbReference type="Proteomes" id="UP000789845"/>
    </source>
</evidence>
<keyword evidence="3" id="KW-1185">Reference proteome</keyword>
<feature type="transmembrane region" description="Helical" evidence="1">
    <location>
        <begin position="30"/>
        <end position="51"/>
    </location>
</feature>
<keyword evidence="1" id="KW-1133">Transmembrane helix</keyword>
<evidence type="ECO:0000256" key="1">
    <source>
        <dbReference type="SAM" id="Phobius"/>
    </source>
</evidence>
<evidence type="ECO:0000313" key="2">
    <source>
        <dbReference type="EMBL" id="CAG9609363.1"/>
    </source>
</evidence>
<reference evidence="2" key="1">
    <citation type="submission" date="2021-10" db="EMBL/GenBank/DDBJ databases">
        <authorList>
            <person name="Criscuolo A."/>
        </authorList>
    </citation>
    <scope>NUCLEOTIDE SEQUENCE</scope>
    <source>
        <strain evidence="2">CIP111885</strain>
    </source>
</reference>
<dbReference type="Pfam" id="PF10958">
    <property type="entry name" value="DUF2759"/>
    <property type="match status" value="1"/>
</dbReference>
<accession>A0A9C7LBY2</accession>
<keyword evidence="1" id="KW-0472">Membrane</keyword>
<organism evidence="2 3">
    <name type="scientific">Pseudoneobacillus rhizosphaerae</name>
    <dbReference type="NCBI Taxonomy" id="2880968"/>
    <lineage>
        <taxon>Bacteria</taxon>
        <taxon>Bacillati</taxon>
        <taxon>Bacillota</taxon>
        <taxon>Bacilli</taxon>
        <taxon>Bacillales</taxon>
        <taxon>Bacillaceae</taxon>
        <taxon>Pseudoneobacillus</taxon>
    </lineage>
</organism>
<gene>
    <name evidence="2" type="ORF">NEOCIP111885_03105</name>
</gene>
<comment type="caution">
    <text evidence="2">The sequence shown here is derived from an EMBL/GenBank/DDBJ whole genome shotgun (WGS) entry which is preliminary data.</text>
</comment>
<keyword evidence="1" id="KW-0812">Transmembrane</keyword>
<dbReference type="InterPro" id="IPR024490">
    <property type="entry name" value="DUF2759"/>
</dbReference>